<feature type="region of interest" description="Disordered" evidence="1">
    <location>
        <begin position="187"/>
        <end position="225"/>
    </location>
</feature>
<evidence type="ECO:0000313" key="3">
    <source>
        <dbReference type="Proteomes" id="UP000001357"/>
    </source>
</evidence>
<gene>
    <name evidence="2" type="ORF">MONBRDRAFT_23174</name>
</gene>
<organism evidence="2 3">
    <name type="scientific">Monosiga brevicollis</name>
    <name type="common">Choanoflagellate</name>
    <dbReference type="NCBI Taxonomy" id="81824"/>
    <lineage>
        <taxon>Eukaryota</taxon>
        <taxon>Choanoflagellata</taxon>
        <taxon>Craspedida</taxon>
        <taxon>Salpingoecidae</taxon>
        <taxon>Monosiga</taxon>
    </lineage>
</organism>
<dbReference type="EMBL" id="CH991544">
    <property type="protein sequence ID" value="EDQ91908.1"/>
    <property type="molecule type" value="Genomic_DNA"/>
</dbReference>
<dbReference type="InParanoid" id="A9URE4"/>
<protein>
    <submittedName>
        <fullName evidence="2">Uncharacterized protein</fullName>
    </submittedName>
</protein>
<dbReference type="RefSeq" id="XP_001743194.1">
    <property type="nucleotide sequence ID" value="XM_001743142.1"/>
</dbReference>
<evidence type="ECO:0000256" key="1">
    <source>
        <dbReference type="SAM" id="MobiDB-lite"/>
    </source>
</evidence>
<proteinExistence type="predicted"/>
<dbReference type="GeneID" id="5888294"/>
<dbReference type="Proteomes" id="UP000001357">
    <property type="component" value="Unassembled WGS sequence"/>
</dbReference>
<keyword evidence="3" id="KW-1185">Reference proteome</keyword>
<feature type="region of interest" description="Disordered" evidence="1">
    <location>
        <begin position="38"/>
        <end position="128"/>
    </location>
</feature>
<dbReference type="AlphaFoldDB" id="A9URE4"/>
<accession>A9URE4</accession>
<dbReference type="KEGG" id="mbr:MONBRDRAFT_23174"/>
<reference evidence="2 3" key="1">
    <citation type="journal article" date="2008" name="Nature">
        <title>The genome of the choanoflagellate Monosiga brevicollis and the origin of metazoans.</title>
        <authorList>
            <consortium name="JGI Sequencing"/>
            <person name="King N."/>
            <person name="Westbrook M.J."/>
            <person name="Young S.L."/>
            <person name="Kuo A."/>
            <person name="Abedin M."/>
            <person name="Chapman J."/>
            <person name="Fairclough S."/>
            <person name="Hellsten U."/>
            <person name="Isogai Y."/>
            <person name="Letunic I."/>
            <person name="Marr M."/>
            <person name="Pincus D."/>
            <person name="Putnam N."/>
            <person name="Rokas A."/>
            <person name="Wright K.J."/>
            <person name="Zuzow R."/>
            <person name="Dirks W."/>
            <person name="Good M."/>
            <person name="Goodstein D."/>
            <person name="Lemons D."/>
            <person name="Li W."/>
            <person name="Lyons J.B."/>
            <person name="Morris A."/>
            <person name="Nichols S."/>
            <person name="Richter D.J."/>
            <person name="Salamov A."/>
            <person name="Bork P."/>
            <person name="Lim W.A."/>
            <person name="Manning G."/>
            <person name="Miller W.T."/>
            <person name="McGinnis W."/>
            <person name="Shapiro H."/>
            <person name="Tjian R."/>
            <person name="Grigoriev I.V."/>
            <person name="Rokhsar D."/>
        </authorList>
    </citation>
    <scope>NUCLEOTIDE SEQUENCE [LARGE SCALE GENOMIC DNA]</scope>
    <source>
        <strain evidence="3">MX1 / ATCC 50154</strain>
    </source>
</reference>
<feature type="compositionally biased region" description="Low complexity" evidence="1">
    <location>
        <begin position="187"/>
        <end position="198"/>
    </location>
</feature>
<evidence type="ECO:0000313" key="2">
    <source>
        <dbReference type="EMBL" id="EDQ91908.1"/>
    </source>
</evidence>
<feature type="compositionally biased region" description="Basic and acidic residues" evidence="1">
    <location>
        <begin position="38"/>
        <end position="114"/>
    </location>
</feature>
<sequence>MQANGNDPFFSDKMTETRCVCVCVCVCVCGAGRRGREAREEREGREERRFSSRERDSRSRSMQERLSYRDDDRRRPGRNEEDRERDDGQEQERPRDPQRVPRRGYFYDHDDRARGRFHGRREGSNQAPLKLPHLPARCYLLVLTKRVAQLDRRAVCHGHPTTGTCLSHAQCLNDPCAVHTQELQAEAANTAEPTTAGERAAQNDNAKTSPMAESGASPARRGEDE</sequence>
<name>A9URE4_MONBE</name>